<evidence type="ECO:0000256" key="2">
    <source>
        <dbReference type="SAM" id="Phobius"/>
    </source>
</evidence>
<gene>
    <name evidence="4" type="ORF">BST23_02325</name>
</gene>
<evidence type="ECO:0000313" key="5">
    <source>
        <dbReference type="Proteomes" id="UP000192772"/>
    </source>
</evidence>
<proteinExistence type="predicted"/>
<dbReference type="PANTHER" id="PTHR33371:SF16">
    <property type="entry name" value="MCE-FAMILY PROTEIN MCE3F"/>
    <property type="match status" value="1"/>
</dbReference>
<dbReference type="InterPro" id="IPR052336">
    <property type="entry name" value="MlaD_Phospholipid_Transporter"/>
</dbReference>
<dbReference type="EMBL" id="MVHP01000002">
    <property type="protein sequence ID" value="ORA68688.1"/>
    <property type="molecule type" value="Genomic_DNA"/>
</dbReference>
<feature type="domain" description="Mce/MlaD" evidence="3">
    <location>
        <begin position="42"/>
        <end position="115"/>
    </location>
</feature>
<accession>A0A1X0D8L5</accession>
<name>A0A1X0D8L5_9MYCO</name>
<reference evidence="4 5" key="1">
    <citation type="submission" date="2017-02" db="EMBL/GenBank/DDBJ databases">
        <title>The new phylogeny of genus Mycobacterium.</title>
        <authorList>
            <person name="Tortoli E."/>
            <person name="Trovato A."/>
            <person name="Cirillo D.M."/>
        </authorList>
    </citation>
    <scope>NUCLEOTIDE SEQUENCE [LARGE SCALE GENOMIC DNA]</scope>
    <source>
        <strain evidence="4 5">FI-09383</strain>
    </source>
</reference>
<dbReference type="OrthoDB" id="4741753at2"/>
<protein>
    <submittedName>
        <fullName evidence="4">Mammalian cell entry protein</fullName>
    </submittedName>
</protein>
<dbReference type="GO" id="GO:0005576">
    <property type="term" value="C:extracellular region"/>
    <property type="evidence" value="ECO:0007669"/>
    <property type="project" value="TreeGrafter"/>
</dbReference>
<comment type="caution">
    <text evidence="4">The sequence shown here is derived from an EMBL/GenBank/DDBJ whole genome shotgun (WGS) entry which is preliminary data.</text>
</comment>
<keyword evidence="2" id="KW-0812">Transmembrane</keyword>
<dbReference type="AlphaFoldDB" id="A0A1X0D8L5"/>
<evidence type="ECO:0000256" key="1">
    <source>
        <dbReference type="SAM" id="MobiDB-lite"/>
    </source>
</evidence>
<dbReference type="RefSeq" id="WP_083042322.1">
    <property type="nucleotide sequence ID" value="NZ_MVHP01000002.1"/>
</dbReference>
<evidence type="ECO:0000259" key="3">
    <source>
        <dbReference type="Pfam" id="PF02470"/>
    </source>
</evidence>
<dbReference type="InterPro" id="IPR003399">
    <property type="entry name" value="Mce/MlaD"/>
</dbReference>
<feature type="region of interest" description="Disordered" evidence="1">
    <location>
        <begin position="456"/>
        <end position="476"/>
    </location>
</feature>
<dbReference type="Proteomes" id="UP000192772">
    <property type="component" value="Unassembled WGS sequence"/>
</dbReference>
<dbReference type="STRING" id="81858.BST23_02325"/>
<dbReference type="PANTHER" id="PTHR33371">
    <property type="entry name" value="INTERMEMBRANE PHOSPHOLIPID TRANSPORT SYSTEM BINDING PROTEIN MLAD-RELATED"/>
    <property type="match status" value="1"/>
</dbReference>
<dbReference type="InterPro" id="IPR005693">
    <property type="entry name" value="Mce"/>
</dbReference>
<feature type="transmembrane region" description="Helical" evidence="2">
    <location>
        <begin position="12"/>
        <end position="30"/>
    </location>
</feature>
<sequence length="476" mass="50533">MHLTRRIKIQLALFTIVALIAGTVMVVGYLKLPALLFGIGRYQVVLEMTQTAGLYPSANVTYRGTTVGEVTDVRLTPEGAEARLSLDSGIDIPSNLEARVSSVSAAGELYVALNPRDSTSAPLANGDTIGRDHTSTPPEIGTLLNATSEGLQAIPKQQLRTVIDESYIAASGLGPELTRIVRGSTQLAIDARQNLDAMVTLIDEAGPVLDSQSDTADEIAAWASHLASVTEQLRTTDSSVRGILQQGPSVTAEARHLIDRLQPTLPVLMANLVSVGQVAINYQPALEQLLVLLPQGVSTLQGVGVANHGTRQDYKGGFLDFNLNLNLPPPCTTGFLPAQQQRAPALTDYPDVPEGDVYCRVPQDSPFNVRGARNLPCLTVPGKRAPTVKMCESDEQYVPLNDGFNWKGDPNATLSGQDIPQLPPAASGPTLTATHYDPATGTYLGPDGRTYVQGDLGQHPPGGTTWQSMLVPPGVG</sequence>
<keyword evidence="2" id="KW-1133">Transmembrane helix</keyword>
<evidence type="ECO:0000313" key="4">
    <source>
        <dbReference type="EMBL" id="ORA68688.1"/>
    </source>
</evidence>
<dbReference type="NCBIfam" id="TIGR00996">
    <property type="entry name" value="Mtu_fam_mce"/>
    <property type="match status" value="1"/>
</dbReference>
<keyword evidence="2" id="KW-0472">Membrane</keyword>
<dbReference type="Pfam" id="PF02470">
    <property type="entry name" value="MlaD"/>
    <property type="match status" value="1"/>
</dbReference>
<organism evidence="4 5">
    <name type="scientific">Mycolicibacterium elephantis</name>
    <dbReference type="NCBI Taxonomy" id="81858"/>
    <lineage>
        <taxon>Bacteria</taxon>
        <taxon>Bacillati</taxon>
        <taxon>Actinomycetota</taxon>
        <taxon>Actinomycetes</taxon>
        <taxon>Mycobacteriales</taxon>
        <taxon>Mycobacteriaceae</taxon>
        <taxon>Mycolicibacterium</taxon>
    </lineage>
</organism>